<dbReference type="EMBL" id="CAJNXB010005100">
    <property type="protein sequence ID" value="CAF3408808.1"/>
    <property type="molecule type" value="Genomic_DNA"/>
</dbReference>
<dbReference type="Gene3D" id="2.120.10.30">
    <property type="entry name" value="TolB, C-terminal domain"/>
    <property type="match status" value="1"/>
</dbReference>
<proteinExistence type="predicted"/>
<comment type="caution">
    <text evidence="1">The sequence shown here is derived from an EMBL/GenBank/DDBJ whole genome shotgun (WGS) entry which is preliminary data.</text>
</comment>
<dbReference type="AlphaFoldDB" id="A0A818AV47"/>
<dbReference type="Proteomes" id="UP000663825">
    <property type="component" value="Unassembled WGS sequence"/>
</dbReference>
<accession>A0A818AV47</accession>
<dbReference type="SUPFAM" id="SSF63829">
    <property type="entry name" value="Calcium-dependent phosphotriesterase"/>
    <property type="match status" value="1"/>
</dbReference>
<name>A0A818AV47_9BILA</name>
<sequence>MYIADNGNKRILKWSIGQNQGRIANGANGSRVPLNQISQCFGIYVDAQSNLYVSDNGNHRVVIWDGRNTTNGRLVAGGNGFGTAENQLHSPYGIYVDKKVVRIKYMHDKCCSINFNQFDRLRTNEEIKKVVLSGQMVQ</sequence>
<evidence type="ECO:0000313" key="1">
    <source>
        <dbReference type="EMBL" id="CAF3408808.1"/>
    </source>
</evidence>
<protein>
    <submittedName>
        <fullName evidence="1">Uncharacterized protein</fullName>
    </submittedName>
</protein>
<dbReference type="OrthoDB" id="10044505at2759"/>
<dbReference type="InterPro" id="IPR011042">
    <property type="entry name" value="6-blade_b-propeller_TolB-like"/>
</dbReference>
<gene>
    <name evidence="1" type="ORF">TIS948_LOCUS28391</name>
</gene>
<organism evidence="1 2">
    <name type="scientific">Rotaria socialis</name>
    <dbReference type="NCBI Taxonomy" id="392032"/>
    <lineage>
        <taxon>Eukaryota</taxon>
        <taxon>Metazoa</taxon>
        <taxon>Spiralia</taxon>
        <taxon>Gnathifera</taxon>
        <taxon>Rotifera</taxon>
        <taxon>Eurotatoria</taxon>
        <taxon>Bdelloidea</taxon>
        <taxon>Philodinida</taxon>
        <taxon>Philodinidae</taxon>
        <taxon>Rotaria</taxon>
    </lineage>
</organism>
<evidence type="ECO:0000313" key="2">
    <source>
        <dbReference type="Proteomes" id="UP000663825"/>
    </source>
</evidence>
<reference evidence="1" key="1">
    <citation type="submission" date="2021-02" db="EMBL/GenBank/DDBJ databases">
        <authorList>
            <person name="Nowell W R."/>
        </authorList>
    </citation>
    <scope>NUCLEOTIDE SEQUENCE</scope>
</reference>